<accession>A0ABQ8ATC4</accession>
<dbReference type="PROSITE" id="PS51903">
    <property type="entry name" value="CLP_R"/>
    <property type="match status" value="1"/>
</dbReference>
<keyword evidence="4" id="KW-0143">Chaperone</keyword>
<dbReference type="SMART" id="SM00382">
    <property type="entry name" value="AAA"/>
    <property type="match status" value="2"/>
</dbReference>
<feature type="coiled-coil region" evidence="6">
    <location>
        <begin position="432"/>
        <end position="546"/>
    </location>
</feature>
<gene>
    <name evidence="9" type="ORF">HID58_004408</name>
    <name evidence="8" type="ORF">HID58_045364</name>
</gene>
<dbReference type="InterPro" id="IPR018368">
    <property type="entry name" value="ClpA/B_CS1"/>
</dbReference>
<organism evidence="8 10">
    <name type="scientific">Brassica napus</name>
    <name type="common">Rape</name>
    <dbReference type="NCBI Taxonomy" id="3708"/>
    <lineage>
        <taxon>Eukaryota</taxon>
        <taxon>Viridiplantae</taxon>
        <taxon>Streptophyta</taxon>
        <taxon>Embryophyta</taxon>
        <taxon>Tracheophyta</taxon>
        <taxon>Spermatophyta</taxon>
        <taxon>Magnoliopsida</taxon>
        <taxon>eudicotyledons</taxon>
        <taxon>Gunneridae</taxon>
        <taxon>Pentapetalae</taxon>
        <taxon>rosids</taxon>
        <taxon>malvids</taxon>
        <taxon>Brassicales</taxon>
        <taxon>Brassicaceae</taxon>
        <taxon>Brassiceae</taxon>
        <taxon>Brassica</taxon>
    </lineage>
</organism>
<name>A0ABQ8ATC4_BRANA</name>
<dbReference type="Gene3D" id="1.10.8.60">
    <property type="match status" value="1"/>
</dbReference>
<evidence type="ECO:0000313" key="9">
    <source>
        <dbReference type="EMBL" id="KAH0936947.1"/>
    </source>
</evidence>
<reference evidence="8 10" key="1">
    <citation type="submission" date="2021-05" db="EMBL/GenBank/DDBJ databases">
        <title>Genome Assembly of Synthetic Allotetraploid Brassica napus Reveals Homoeologous Exchanges between Subgenomes.</title>
        <authorList>
            <person name="Davis J.T."/>
        </authorList>
    </citation>
    <scope>NUCLEOTIDE SEQUENCE [LARGE SCALE GENOMIC DNA]</scope>
    <source>
        <strain evidence="10">cv. Da-Ae</strain>
        <tissue evidence="8">Seedling</tissue>
    </source>
</reference>
<dbReference type="Gene3D" id="3.40.50.300">
    <property type="entry name" value="P-loop containing nucleotide triphosphate hydrolases"/>
    <property type="match status" value="4"/>
</dbReference>
<keyword evidence="3" id="KW-0067">ATP-binding</keyword>
<dbReference type="Pfam" id="PF17871">
    <property type="entry name" value="AAA_lid_9"/>
    <property type="match status" value="1"/>
</dbReference>
<dbReference type="CDD" id="cd19499">
    <property type="entry name" value="RecA-like_ClpB_Hsp104-like"/>
    <property type="match status" value="1"/>
</dbReference>
<evidence type="ECO:0000256" key="6">
    <source>
        <dbReference type="SAM" id="Coils"/>
    </source>
</evidence>
<keyword evidence="1 5" id="KW-0677">Repeat</keyword>
<evidence type="ECO:0000313" key="10">
    <source>
        <dbReference type="Proteomes" id="UP000824890"/>
    </source>
</evidence>
<dbReference type="Pfam" id="PF02861">
    <property type="entry name" value="Clp_N"/>
    <property type="match status" value="1"/>
</dbReference>
<dbReference type="InterPro" id="IPR036628">
    <property type="entry name" value="Clp_N_dom_sf"/>
</dbReference>
<dbReference type="Pfam" id="PF07724">
    <property type="entry name" value="AAA_2"/>
    <property type="match status" value="1"/>
</dbReference>
<protein>
    <recommendedName>
        <fullName evidence="7">Clp R domain-containing protein</fullName>
    </recommendedName>
</protein>
<dbReference type="PANTHER" id="PTHR11638">
    <property type="entry name" value="ATP-DEPENDENT CLP PROTEASE"/>
    <property type="match status" value="1"/>
</dbReference>
<dbReference type="SUPFAM" id="SSF52540">
    <property type="entry name" value="P-loop containing nucleoside triphosphate hydrolases"/>
    <property type="match status" value="2"/>
</dbReference>
<dbReference type="PROSITE" id="PS00870">
    <property type="entry name" value="CLPAB_1"/>
    <property type="match status" value="1"/>
</dbReference>
<dbReference type="InterPro" id="IPR019489">
    <property type="entry name" value="Clp_ATPase_C"/>
</dbReference>
<dbReference type="PROSITE" id="PS00871">
    <property type="entry name" value="CLPAB_2"/>
    <property type="match status" value="1"/>
</dbReference>
<comment type="caution">
    <text evidence="8">The sequence shown here is derived from an EMBL/GenBank/DDBJ whole genome shotgun (WGS) entry which is preliminary data.</text>
</comment>
<dbReference type="PRINTS" id="PR00300">
    <property type="entry name" value="CLPPROTEASEA"/>
</dbReference>
<evidence type="ECO:0000259" key="7">
    <source>
        <dbReference type="PROSITE" id="PS51903"/>
    </source>
</evidence>
<proteinExistence type="predicted"/>
<dbReference type="Proteomes" id="UP000824890">
    <property type="component" value="Unassembled WGS sequence"/>
</dbReference>
<evidence type="ECO:0000313" key="8">
    <source>
        <dbReference type="EMBL" id="KAH0895796.1"/>
    </source>
</evidence>
<dbReference type="InterPro" id="IPR004176">
    <property type="entry name" value="Clp_R_N"/>
</dbReference>
<dbReference type="InterPro" id="IPR050130">
    <property type="entry name" value="ClpA_ClpB"/>
</dbReference>
<dbReference type="InterPro" id="IPR041546">
    <property type="entry name" value="ClpA/ClpB_AAA_lid"/>
</dbReference>
<dbReference type="InterPro" id="IPR003593">
    <property type="entry name" value="AAA+_ATPase"/>
</dbReference>
<dbReference type="SMART" id="SM01086">
    <property type="entry name" value="ClpB_D2-small"/>
    <property type="match status" value="1"/>
</dbReference>
<evidence type="ECO:0000256" key="1">
    <source>
        <dbReference type="ARBA" id="ARBA00022737"/>
    </source>
</evidence>
<dbReference type="InterPro" id="IPR027417">
    <property type="entry name" value="P-loop_NTPase"/>
</dbReference>
<evidence type="ECO:0000256" key="4">
    <source>
        <dbReference type="ARBA" id="ARBA00023186"/>
    </source>
</evidence>
<dbReference type="InterPro" id="IPR028299">
    <property type="entry name" value="ClpA/B_CS2"/>
</dbReference>
<dbReference type="Gene3D" id="1.10.1780.10">
    <property type="entry name" value="Clp, N-terminal domain"/>
    <property type="match status" value="1"/>
</dbReference>
<dbReference type="PANTHER" id="PTHR11638:SF18">
    <property type="entry name" value="HEAT SHOCK PROTEIN 104"/>
    <property type="match status" value="1"/>
</dbReference>
<evidence type="ECO:0000256" key="3">
    <source>
        <dbReference type="ARBA" id="ARBA00022840"/>
    </source>
</evidence>
<keyword evidence="6" id="KW-0175">Coiled coil</keyword>
<dbReference type="EMBL" id="JAGKQM010000012">
    <property type="protein sequence ID" value="KAH0895796.1"/>
    <property type="molecule type" value="Genomic_DNA"/>
</dbReference>
<dbReference type="SUPFAM" id="SSF81923">
    <property type="entry name" value="Double Clp-N motif"/>
    <property type="match status" value="1"/>
</dbReference>
<keyword evidence="2" id="KW-0547">Nucleotide-binding</keyword>
<sequence length="912" mass="102732">MATTATSAFSGVIGVGSESRKVSTFSHLQPSVAFPAKPNSFKSLKLKHSARLTRRLEHRPFVVRCEASSNGRLTQQEFTEMAWQSIVSSPDVAKENKQQIVETEHLMKALLEQKNGLARRIFSKIGVDNTKVLEATEKFIQRQPKVYGESAGSMLGRDLEGLFERARKYKKDLGDSYVSVEHLVLAFAQDKRFGKQLFKDFQISEKSLKTAIESIRGKQSVIDQDPEGKYEALEKYGKDLTAMAREGKLDPVIGRDDEIRRCIQILSRRTKNNPVLIGEPGVGKTAISEGLAQRIVQGDVPQALMNRKLISLDMGATNGAMDAGNLLKPMLGRGELRCIGATTLDEYRKYIEKDPALERRFQQVYVDQPTVEDTISILRGLRERYELHHGVRISDSALVEAAILSDRYITIDLVDEAAAKLKMEITSKPTALDELDRAVIKLEMERLSLTNDTDKASRERLSRIETELLSLKEKQAELTQQWEHERSVMSRLQSIKEEIDRVNLEIQQAEREYDLNRAAELKYGSLNSLQRQLNEAEKELDEYLSSGKSMFREEVLGSDIAEIVSKWTGIPVSKLQQSERDKLLHLEEELHKRVVGQNPAVTAVAEAIQRSRAGLSDPGRPIASFMFMGPTGVGKTELAKALASYLFNTEEALVRIDMSEYMEKHAVSRLIGAPPGYVGYEEGGQLTETVRRRPYSVILFDEIEKAHGDVFNVFLQILDDGRVTDSQGRTVSFTNTVIIMTSNVGSQFILNNTDDDAKELAYETIKQRVMDAARSIFRPEFMNRVDEYIVFQPLDRDQINSIVRLQLARVQKRIADRKMKIEVTDAAVDLLGSLGYDPNYGARPVKRVIQQNIENELAKGILRGDFKEEDGILIDTEVTAFSNGQLPQQKLIFKKIESETADAGKEEEVFSK</sequence>
<evidence type="ECO:0000256" key="5">
    <source>
        <dbReference type="PROSITE-ProRule" id="PRU01251"/>
    </source>
</evidence>
<feature type="domain" description="Clp R" evidence="7">
    <location>
        <begin position="74"/>
        <end position="218"/>
    </location>
</feature>
<dbReference type="InterPro" id="IPR003959">
    <property type="entry name" value="ATPase_AAA_core"/>
</dbReference>
<dbReference type="CDD" id="cd00009">
    <property type="entry name" value="AAA"/>
    <property type="match status" value="1"/>
</dbReference>
<dbReference type="Pfam" id="PF10431">
    <property type="entry name" value="ClpB_D2-small"/>
    <property type="match status" value="1"/>
</dbReference>
<evidence type="ECO:0000256" key="2">
    <source>
        <dbReference type="ARBA" id="ARBA00022741"/>
    </source>
</evidence>
<dbReference type="EMBL" id="JAGKQM010000002">
    <property type="protein sequence ID" value="KAH0936947.1"/>
    <property type="molecule type" value="Genomic_DNA"/>
</dbReference>
<dbReference type="InterPro" id="IPR001270">
    <property type="entry name" value="ClpA/B"/>
</dbReference>
<keyword evidence="10" id="KW-1185">Reference proteome</keyword>